<dbReference type="CDD" id="cd14014">
    <property type="entry name" value="STKc_PknB_like"/>
    <property type="match status" value="1"/>
</dbReference>
<dbReference type="KEGG" id="strr:EKD16_18240"/>
<dbReference type="InterPro" id="IPR000719">
    <property type="entry name" value="Prot_kinase_dom"/>
</dbReference>
<keyword evidence="4 5" id="KW-0067">ATP-binding</keyword>
<dbReference type="Gene3D" id="3.30.200.20">
    <property type="entry name" value="Phosphorylase Kinase, domain 1"/>
    <property type="match status" value="1"/>
</dbReference>
<gene>
    <name evidence="8" type="primary">afsK12</name>
    <name evidence="8" type="ORF">EKD16_18240</name>
</gene>
<dbReference type="GO" id="GO:0004674">
    <property type="term" value="F:protein serine/threonine kinase activity"/>
    <property type="evidence" value="ECO:0007669"/>
    <property type="project" value="UniProtKB-EC"/>
</dbReference>
<dbReference type="GO" id="GO:0005524">
    <property type="term" value="F:ATP binding"/>
    <property type="evidence" value="ECO:0007669"/>
    <property type="project" value="UniProtKB-UniRule"/>
</dbReference>
<dbReference type="Proteomes" id="UP000292235">
    <property type="component" value="Chromosome"/>
</dbReference>
<proteinExistence type="predicted"/>
<dbReference type="Gene3D" id="1.10.510.10">
    <property type="entry name" value="Transferase(Phosphotransferase) domain 1"/>
    <property type="match status" value="1"/>
</dbReference>
<dbReference type="RefSeq" id="WP_131099421.1">
    <property type="nucleotide sequence ID" value="NZ_CP036455.1"/>
</dbReference>
<feature type="compositionally biased region" description="Polar residues" evidence="6">
    <location>
        <begin position="284"/>
        <end position="295"/>
    </location>
</feature>
<keyword evidence="3 8" id="KW-0418">Kinase</keyword>
<sequence>MTDNGHERARPLRTGDPQQLGEYRIEGRLGRGGMGTVYLGRDTSERLVAVKLIHPDLSDDPDFRRRFAREVESARKVARFSTAGVLDARLDGDPLFIVSEYVPGPNLAQAVSADGPMSGGTLESLALGVAAALAAIHRAGVIHRDLKPGNVLLSAVGPKVIDFGIARAMDDDSAVTRSSQLMGTPSYLAPELVAGGEITFASDIFSWGCLVAYAGTGKAPFDAQTVPAVLHLISSGDADLTGLDPRLMDLARSALEKDPRNRPSAQQLLNALVGQDDPAEDTVDSTVAGSWTPPSTGAAAAAGATGAVGGGAAGAAAVPEETGAAAFTDAAPAGGTPTEPYAHPETAAPEAPPSDPQNPYDGYPAPSTAPERPPGSGAGYRPAEEGRFEPPPGAAAPPGAPAQPFGSPSGPQPPYGAQPPYGQPYGPQPPHGPPSGPQSPYAPPSGSQQPPHGPGAAASPPFGGPAAGYSGYQGPSGPNAPSGPGGTAPGSFEPGRPRRRRRPGVLLAEGAAALVVVVAGAVGAVLLADDAPPEGDLIYQDDFANSAWEYDAYDPEDEFLEYAHHSDHGLLLRVSEYNDFGGSLGAFVPYSGQIPEAVRVRARAEVLAGPSYSEYGVRCYHQVSDEDDDVATHYEALVRFDGASAQIRRAGGASGDTALATTDEVGEYVDPPEQRPLGAGADGGGSGAPVTNTVTMTCEPDDDAGTMVINMWVNGDHVLEAVDPEPLPDDATENPTRMAGVTVKRRGDAQDIVMAGFHLFELVRLGEPAVGGTSQTAGS</sequence>
<evidence type="ECO:0000256" key="6">
    <source>
        <dbReference type="SAM" id="MobiDB-lite"/>
    </source>
</evidence>
<dbReference type="PROSITE" id="PS00108">
    <property type="entry name" value="PROTEIN_KINASE_ST"/>
    <property type="match status" value="1"/>
</dbReference>
<dbReference type="PANTHER" id="PTHR43289:SF34">
    <property type="entry name" value="SERINE_THREONINE-PROTEIN KINASE YBDM-RELATED"/>
    <property type="match status" value="1"/>
</dbReference>
<dbReference type="InterPro" id="IPR017441">
    <property type="entry name" value="Protein_kinase_ATP_BS"/>
</dbReference>
<dbReference type="PROSITE" id="PS50011">
    <property type="entry name" value="PROTEIN_KINASE_DOM"/>
    <property type="match status" value="1"/>
</dbReference>
<evidence type="ECO:0000256" key="2">
    <source>
        <dbReference type="ARBA" id="ARBA00022741"/>
    </source>
</evidence>
<feature type="region of interest" description="Disordered" evidence="6">
    <location>
        <begin position="274"/>
        <end position="302"/>
    </location>
</feature>
<evidence type="ECO:0000256" key="5">
    <source>
        <dbReference type="PROSITE-ProRule" id="PRU10141"/>
    </source>
</evidence>
<dbReference type="AlphaFoldDB" id="A0A4V0ZK16"/>
<feature type="binding site" evidence="5">
    <location>
        <position position="51"/>
    </location>
    <ligand>
        <name>ATP</name>
        <dbReference type="ChEBI" id="CHEBI:30616"/>
    </ligand>
</feature>
<feature type="compositionally biased region" description="Basic and acidic residues" evidence="6">
    <location>
        <begin position="1"/>
        <end position="10"/>
    </location>
</feature>
<evidence type="ECO:0000259" key="7">
    <source>
        <dbReference type="PROSITE" id="PS50011"/>
    </source>
</evidence>
<dbReference type="SMART" id="SM00220">
    <property type="entry name" value="S_TKc"/>
    <property type="match status" value="1"/>
</dbReference>
<dbReference type="SUPFAM" id="SSF56112">
    <property type="entry name" value="Protein kinase-like (PK-like)"/>
    <property type="match status" value="1"/>
</dbReference>
<keyword evidence="1 8" id="KW-0808">Transferase</keyword>
<feature type="region of interest" description="Disordered" evidence="6">
    <location>
        <begin position="1"/>
        <end position="20"/>
    </location>
</feature>
<dbReference type="OrthoDB" id="3915799at2"/>
<evidence type="ECO:0000313" key="8">
    <source>
        <dbReference type="EMBL" id="QBI55412.1"/>
    </source>
</evidence>
<dbReference type="InterPro" id="IPR011009">
    <property type="entry name" value="Kinase-like_dom_sf"/>
</dbReference>
<keyword evidence="2 5" id="KW-0547">Nucleotide-binding</keyword>
<feature type="compositionally biased region" description="Low complexity" evidence="6">
    <location>
        <begin position="467"/>
        <end position="482"/>
    </location>
</feature>
<accession>A0A4V0ZK16</accession>
<feature type="compositionally biased region" description="Pro residues" evidence="6">
    <location>
        <begin position="426"/>
        <end position="443"/>
    </location>
</feature>
<feature type="region of interest" description="Disordered" evidence="6">
    <location>
        <begin position="328"/>
        <end position="500"/>
    </location>
</feature>
<keyword evidence="9" id="KW-1185">Reference proteome</keyword>
<protein>
    <submittedName>
        <fullName evidence="8">Serine/threonine-protein kinase AfsK</fullName>
        <ecNumber evidence="8">2.7.11.1</ecNumber>
    </submittedName>
</protein>
<organism evidence="8 9">
    <name type="scientific">Streptomonospora litoralis</name>
    <dbReference type="NCBI Taxonomy" id="2498135"/>
    <lineage>
        <taxon>Bacteria</taxon>
        <taxon>Bacillati</taxon>
        <taxon>Actinomycetota</taxon>
        <taxon>Actinomycetes</taxon>
        <taxon>Streptosporangiales</taxon>
        <taxon>Nocardiopsidaceae</taxon>
        <taxon>Streptomonospora</taxon>
    </lineage>
</organism>
<name>A0A4V0ZK16_9ACTN</name>
<dbReference type="InterPro" id="IPR008271">
    <property type="entry name" value="Ser/Thr_kinase_AS"/>
</dbReference>
<feature type="compositionally biased region" description="Pro residues" evidence="6">
    <location>
        <begin position="389"/>
        <end position="401"/>
    </location>
</feature>
<dbReference type="Pfam" id="PF00069">
    <property type="entry name" value="Pkinase"/>
    <property type="match status" value="1"/>
</dbReference>
<evidence type="ECO:0000313" key="9">
    <source>
        <dbReference type="Proteomes" id="UP000292235"/>
    </source>
</evidence>
<evidence type="ECO:0000256" key="4">
    <source>
        <dbReference type="ARBA" id="ARBA00022840"/>
    </source>
</evidence>
<feature type="compositionally biased region" description="Low complexity" evidence="6">
    <location>
        <begin position="444"/>
        <end position="461"/>
    </location>
</feature>
<dbReference type="PANTHER" id="PTHR43289">
    <property type="entry name" value="MITOGEN-ACTIVATED PROTEIN KINASE KINASE KINASE 20-RELATED"/>
    <property type="match status" value="1"/>
</dbReference>
<feature type="domain" description="Protein kinase" evidence="7">
    <location>
        <begin position="23"/>
        <end position="273"/>
    </location>
</feature>
<dbReference type="PROSITE" id="PS00107">
    <property type="entry name" value="PROTEIN_KINASE_ATP"/>
    <property type="match status" value="1"/>
</dbReference>
<evidence type="ECO:0000256" key="1">
    <source>
        <dbReference type="ARBA" id="ARBA00022679"/>
    </source>
</evidence>
<dbReference type="EC" id="2.7.11.1" evidence="8"/>
<dbReference type="EMBL" id="CP036455">
    <property type="protein sequence ID" value="QBI55412.1"/>
    <property type="molecule type" value="Genomic_DNA"/>
</dbReference>
<reference evidence="8 9" key="1">
    <citation type="submission" date="2019-02" db="EMBL/GenBank/DDBJ databases">
        <authorList>
            <person name="Khodamoradi S."/>
            <person name="Hahnke R.L."/>
            <person name="Kaempfer P."/>
            <person name="Schumann P."/>
            <person name="Rohde M."/>
            <person name="Steinert M."/>
            <person name="Luzhetskyy A."/>
            <person name="Wink J."/>
            <person name="Ruckert C."/>
        </authorList>
    </citation>
    <scope>NUCLEOTIDE SEQUENCE [LARGE SCALE GENOMIC DNA]</scope>
    <source>
        <strain evidence="8 9">M2</strain>
    </source>
</reference>
<evidence type="ECO:0000256" key="3">
    <source>
        <dbReference type="ARBA" id="ARBA00022777"/>
    </source>
</evidence>
<feature type="compositionally biased region" description="Low complexity" evidence="6">
    <location>
        <begin position="328"/>
        <end position="349"/>
    </location>
</feature>